<proteinExistence type="inferred from homology"/>
<sequence length="545" mass="61204">MKFRYTLQRYLNMWTFLTAIIIMLILLPNLSILLNFFTEKAENWNHIREHILPELLKNTSILLVSVGFLTILFGTSLAWIVAAYQFPLRNFFRWALILPLSIPPYIAAYTFNGMLNYTGVVQVTLRNKFDIVLQPDRLDIMTMPGAIFIFTLFLYPYVYLVTRVFLHNQTATLVENARLLGSGAIGVFFRIVMPISRAAIVGGVTLVLLEVLNDYGVVQYFGIPTFTTAIFQTWYGLGDLNAAIKLSATLMFIVFGLLLLEKAMRGRRRYSYSVAKAKKLSPIRLRGLKAAIATLYCFIFFGIGFLIPFIQLIDWMVLTWEKIANPEFKSLVMNSVLVASVGAALITIFALIVVNFSRMHPSPVPRIAARTTLLGYSIPGTVIAVGTITVFLAIDQLLFSFYEMAGLEPKLLLSTSLMLLIAAYTIRFLAVGFNSVEAGFEESGNKYMEASRTLGAGVTETFFRVDFPIIKRAVGGGFILAFIEILKELPLTLVLRPFNFNTLSTKTFQYASDEQIHEASLPSLLIIAISAIAIYVTYNLLEKEK</sequence>
<feature type="domain" description="ABC transmembrane type-1" evidence="9">
    <location>
        <begin position="56"/>
        <end position="259"/>
    </location>
</feature>
<feature type="transmembrane region" description="Helical" evidence="8">
    <location>
        <begin position="12"/>
        <end position="37"/>
    </location>
</feature>
<feature type="transmembrane region" description="Helical" evidence="8">
    <location>
        <begin position="519"/>
        <end position="541"/>
    </location>
</feature>
<feature type="transmembrane region" description="Helical" evidence="8">
    <location>
        <begin position="61"/>
        <end position="84"/>
    </location>
</feature>
<keyword evidence="7 8" id="KW-0472">Membrane</keyword>
<evidence type="ECO:0000313" key="10">
    <source>
        <dbReference type="EMBL" id="WLV24173.1"/>
    </source>
</evidence>
<keyword evidence="3" id="KW-1003">Cell membrane</keyword>
<dbReference type="SUPFAM" id="SSF161098">
    <property type="entry name" value="MetI-like"/>
    <property type="match status" value="2"/>
</dbReference>
<comment type="similarity">
    <text evidence="8">Belongs to the binding-protein-dependent transport system permease family.</text>
</comment>
<keyword evidence="4" id="KW-0997">Cell inner membrane</keyword>
<dbReference type="EMBL" id="CP129113">
    <property type="protein sequence ID" value="WLV24173.1"/>
    <property type="molecule type" value="Genomic_DNA"/>
</dbReference>
<protein>
    <submittedName>
        <fullName evidence="10">Iron ABC transporter permease</fullName>
    </submittedName>
</protein>
<accession>A0ABY9KTN5</accession>
<evidence type="ECO:0000313" key="11">
    <source>
        <dbReference type="Proteomes" id="UP001180087"/>
    </source>
</evidence>
<keyword evidence="6 8" id="KW-1133">Transmembrane helix</keyword>
<evidence type="ECO:0000256" key="1">
    <source>
        <dbReference type="ARBA" id="ARBA00004429"/>
    </source>
</evidence>
<feature type="transmembrane region" description="Helical" evidence="8">
    <location>
        <begin position="473"/>
        <end position="499"/>
    </location>
</feature>
<feature type="domain" description="ABC transmembrane type-1" evidence="9">
    <location>
        <begin position="332"/>
        <end position="542"/>
    </location>
</feature>
<gene>
    <name evidence="10" type="ORF">QR721_11085</name>
</gene>
<dbReference type="Gene3D" id="1.10.3720.10">
    <property type="entry name" value="MetI-like"/>
    <property type="match status" value="2"/>
</dbReference>
<evidence type="ECO:0000256" key="7">
    <source>
        <dbReference type="ARBA" id="ARBA00023136"/>
    </source>
</evidence>
<dbReference type="PROSITE" id="PS50928">
    <property type="entry name" value="ABC_TM1"/>
    <property type="match status" value="2"/>
</dbReference>
<feature type="transmembrane region" description="Helical" evidence="8">
    <location>
        <begin position="145"/>
        <end position="166"/>
    </location>
</feature>
<keyword evidence="5 8" id="KW-0812">Transmembrane</keyword>
<feature type="transmembrane region" description="Helical" evidence="8">
    <location>
        <begin position="373"/>
        <end position="399"/>
    </location>
</feature>
<dbReference type="PANTHER" id="PTHR43357">
    <property type="entry name" value="INNER MEMBRANE ABC TRANSPORTER PERMEASE PROTEIN YDCV"/>
    <property type="match status" value="1"/>
</dbReference>
<feature type="transmembrane region" description="Helical" evidence="8">
    <location>
        <begin position="411"/>
        <end position="430"/>
    </location>
</feature>
<evidence type="ECO:0000256" key="2">
    <source>
        <dbReference type="ARBA" id="ARBA00022448"/>
    </source>
</evidence>
<evidence type="ECO:0000256" key="3">
    <source>
        <dbReference type="ARBA" id="ARBA00022475"/>
    </source>
</evidence>
<dbReference type="InterPro" id="IPR000515">
    <property type="entry name" value="MetI-like"/>
</dbReference>
<feature type="transmembrane region" description="Helical" evidence="8">
    <location>
        <begin position="288"/>
        <end position="311"/>
    </location>
</feature>
<dbReference type="CDD" id="cd06261">
    <property type="entry name" value="TM_PBP2"/>
    <property type="match status" value="2"/>
</dbReference>
<keyword evidence="2 8" id="KW-0813">Transport</keyword>
<feature type="transmembrane region" description="Helical" evidence="8">
    <location>
        <begin position="331"/>
        <end position="353"/>
    </location>
</feature>
<evidence type="ECO:0000259" key="9">
    <source>
        <dbReference type="PROSITE" id="PS50928"/>
    </source>
</evidence>
<evidence type="ECO:0000256" key="6">
    <source>
        <dbReference type="ARBA" id="ARBA00022989"/>
    </source>
</evidence>
<evidence type="ECO:0000256" key="4">
    <source>
        <dbReference type="ARBA" id="ARBA00022519"/>
    </source>
</evidence>
<organism evidence="10 11">
    <name type="scientific">Aciduricibacillus chroicocephali</name>
    <dbReference type="NCBI Taxonomy" id="3054939"/>
    <lineage>
        <taxon>Bacteria</taxon>
        <taxon>Bacillati</taxon>
        <taxon>Bacillota</taxon>
        <taxon>Bacilli</taxon>
        <taxon>Bacillales</taxon>
        <taxon>Bacillaceae</taxon>
        <taxon>Aciduricibacillus</taxon>
    </lineage>
</organism>
<feature type="transmembrane region" description="Helical" evidence="8">
    <location>
        <begin position="242"/>
        <end position="260"/>
    </location>
</feature>
<dbReference type="InterPro" id="IPR035906">
    <property type="entry name" value="MetI-like_sf"/>
</dbReference>
<dbReference type="RefSeq" id="WP_348026928.1">
    <property type="nucleotide sequence ID" value="NZ_CP129113.1"/>
</dbReference>
<evidence type="ECO:0000256" key="5">
    <source>
        <dbReference type="ARBA" id="ARBA00022692"/>
    </source>
</evidence>
<reference evidence="10" key="1">
    <citation type="submission" date="2023-06" db="EMBL/GenBank/DDBJ databases">
        <title>A Treasure from Seagulls: Isolation and Description of Aciduricobacillus qingdaonensis gen. nov., sp. nov., a Rare Obligately Uric Acid-utilizing Member in the Family Bacillaceae.</title>
        <authorList>
            <person name="Liu W."/>
            <person name="Wang B."/>
        </authorList>
    </citation>
    <scope>NUCLEOTIDE SEQUENCE</scope>
    <source>
        <strain evidence="10">44XB</strain>
    </source>
</reference>
<dbReference type="PANTHER" id="PTHR43357:SF3">
    <property type="entry name" value="FE(3+)-TRANSPORT SYSTEM PERMEASE PROTEIN FBPB 2"/>
    <property type="match status" value="1"/>
</dbReference>
<dbReference type="Proteomes" id="UP001180087">
    <property type="component" value="Chromosome"/>
</dbReference>
<evidence type="ECO:0000256" key="8">
    <source>
        <dbReference type="RuleBase" id="RU363032"/>
    </source>
</evidence>
<comment type="subcellular location">
    <subcellularLocation>
        <location evidence="1">Cell inner membrane</location>
        <topology evidence="1">Multi-pass membrane protein</topology>
    </subcellularLocation>
    <subcellularLocation>
        <location evidence="8">Cell membrane</location>
        <topology evidence="8">Multi-pass membrane protein</topology>
    </subcellularLocation>
</comment>
<name>A0ABY9KTN5_9BACI</name>
<feature type="transmembrane region" description="Helical" evidence="8">
    <location>
        <begin position="187"/>
        <end position="209"/>
    </location>
</feature>
<dbReference type="Pfam" id="PF00528">
    <property type="entry name" value="BPD_transp_1"/>
    <property type="match status" value="1"/>
</dbReference>
<keyword evidence="11" id="KW-1185">Reference proteome</keyword>